<proteinExistence type="predicted"/>
<comment type="caution">
    <text evidence="1">The sequence shown here is derived from an EMBL/GenBank/DDBJ whole genome shotgun (WGS) entry which is preliminary data.</text>
</comment>
<dbReference type="AlphaFoldDB" id="A0A4S2F3M9"/>
<keyword evidence="2" id="KW-1185">Reference proteome</keyword>
<accession>A0A4S2F3M9</accession>
<evidence type="ECO:0000313" key="2">
    <source>
        <dbReference type="Proteomes" id="UP000310263"/>
    </source>
</evidence>
<name>A0A4S2F3M9_9ACTN</name>
<sequence>MHTSAHQVFVAMYQALDAAYDASKSKKVFAFCADANPYIWKGKTSADPAVFNTFSKQYESRFKNKETDPSNTLAFVRSYLAEQNSEYAWEEGDLVKEFDSVVTPELWVEAITSSDS</sequence>
<dbReference type="EMBL" id="SRYE01000001">
    <property type="protein sequence ID" value="TGY63017.1"/>
    <property type="molecule type" value="Genomic_DNA"/>
</dbReference>
<protein>
    <submittedName>
        <fullName evidence="1">Uncharacterized protein</fullName>
    </submittedName>
</protein>
<dbReference type="OrthoDB" id="2055132at2"/>
<reference evidence="1 2" key="1">
    <citation type="submission" date="2019-04" db="EMBL/GenBank/DDBJ databases">
        <title>Microbes associate with the intestines of laboratory mice.</title>
        <authorList>
            <person name="Navarre W."/>
            <person name="Wong E."/>
            <person name="Huang K."/>
            <person name="Tropini C."/>
            <person name="Ng K."/>
            <person name="Yu B."/>
        </authorList>
    </citation>
    <scope>NUCLEOTIDE SEQUENCE [LARGE SCALE GENOMIC DNA]</scope>
    <source>
        <strain evidence="1 2">NM07_P-09</strain>
    </source>
</reference>
<organism evidence="1 2">
    <name type="scientific">Muricaecibacterium torontonense</name>
    <dbReference type="NCBI Taxonomy" id="3032871"/>
    <lineage>
        <taxon>Bacteria</taxon>
        <taxon>Bacillati</taxon>
        <taxon>Actinomycetota</taxon>
        <taxon>Coriobacteriia</taxon>
        <taxon>Coriobacteriales</taxon>
        <taxon>Atopobiaceae</taxon>
        <taxon>Muricaecibacterium</taxon>
    </lineage>
</organism>
<gene>
    <name evidence="1" type="ORF">E5334_00390</name>
</gene>
<dbReference type="Proteomes" id="UP000310263">
    <property type="component" value="Unassembled WGS sequence"/>
</dbReference>
<evidence type="ECO:0000313" key="1">
    <source>
        <dbReference type="EMBL" id="TGY63017.1"/>
    </source>
</evidence>
<dbReference type="RefSeq" id="WP_136011643.1">
    <property type="nucleotide sequence ID" value="NZ_SRYE01000001.1"/>
</dbReference>